<dbReference type="InterPro" id="IPR011992">
    <property type="entry name" value="EF-hand-dom_pair"/>
</dbReference>
<feature type="signal peptide" evidence="2">
    <location>
        <begin position="1"/>
        <end position="25"/>
    </location>
</feature>
<dbReference type="InterPro" id="IPR018247">
    <property type="entry name" value="EF_Hand_1_Ca_BS"/>
</dbReference>
<reference evidence="4" key="1">
    <citation type="submission" date="2023-07" db="EMBL/GenBank/DDBJ databases">
        <title>Two novel species in the genus Flavivirga.</title>
        <authorList>
            <person name="Kwon K."/>
        </authorList>
    </citation>
    <scope>NUCLEOTIDE SEQUENCE</scope>
    <source>
        <strain evidence="4">KCTC 52353</strain>
    </source>
</reference>
<name>A0ABT8WC52_9FLAO</name>
<dbReference type="Gene3D" id="1.10.238.10">
    <property type="entry name" value="EF-hand"/>
    <property type="match status" value="2"/>
</dbReference>
<keyword evidence="5" id="KW-1185">Reference proteome</keyword>
<proteinExistence type="predicted"/>
<evidence type="ECO:0000256" key="1">
    <source>
        <dbReference type="SAM" id="MobiDB-lite"/>
    </source>
</evidence>
<dbReference type="InterPro" id="IPR002048">
    <property type="entry name" value="EF_hand_dom"/>
</dbReference>
<sequence length="99" mass="11386">MKCNRLKTTFFIGMVSFLFTLNANAQSSERDQQDKKRPSIDELFTKMDENEDGKLSEKEVKGPLKKDFAKIDTDEDGFITKEELEKAPKPKGKRPAKEE</sequence>
<dbReference type="RefSeq" id="WP_303278388.1">
    <property type="nucleotide sequence ID" value="NZ_JAUOEK010000129.1"/>
</dbReference>
<evidence type="ECO:0000313" key="5">
    <source>
        <dbReference type="Proteomes" id="UP001176883"/>
    </source>
</evidence>
<keyword evidence="2" id="KW-0732">Signal</keyword>
<dbReference type="Pfam" id="PF13202">
    <property type="entry name" value="EF-hand_5"/>
    <property type="match status" value="2"/>
</dbReference>
<dbReference type="EMBL" id="JAUOEK010000129">
    <property type="protein sequence ID" value="MDO5970695.1"/>
    <property type="molecule type" value="Genomic_DNA"/>
</dbReference>
<protein>
    <submittedName>
        <fullName evidence="4">EF-hand domain-containing protein</fullName>
    </submittedName>
</protein>
<feature type="region of interest" description="Disordered" evidence="1">
    <location>
        <begin position="24"/>
        <end position="60"/>
    </location>
</feature>
<evidence type="ECO:0000313" key="4">
    <source>
        <dbReference type="EMBL" id="MDO5970695.1"/>
    </source>
</evidence>
<evidence type="ECO:0000259" key="3">
    <source>
        <dbReference type="PROSITE" id="PS50222"/>
    </source>
</evidence>
<dbReference type="Proteomes" id="UP001176883">
    <property type="component" value="Unassembled WGS sequence"/>
</dbReference>
<gene>
    <name evidence="4" type="ORF">Q4Q35_12830</name>
</gene>
<feature type="compositionally biased region" description="Basic and acidic residues" evidence="1">
    <location>
        <begin position="79"/>
        <end position="88"/>
    </location>
</feature>
<evidence type="ECO:0000256" key="2">
    <source>
        <dbReference type="SAM" id="SignalP"/>
    </source>
</evidence>
<dbReference type="SUPFAM" id="SSF47473">
    <property type="entry name" value="EF-hand"/>
    <property type="match status" value="1"/>
</dbReference>
<organism evidence="4 5">
    <name type="scientific">Flavivirga aquimarina</name>
    <dbReference type="NCBI Taxonomy" id="2027862"/>
    <lineage>
        <taxon>Bacteria</taxon>
        <taxon>Pseudomonadati</taxon>
        <taxon>Bacteroidota</taxon>
        <taxon>Flavobacteriia</taxon>
        <taxon>Flavobacteriales</taxon>
        <taxon>Flavobacteriaceae</taxon>
        <taxon>Flavivirga</taxon>
    </lineage>
</organism>
<feature type="compositionally biased region" description="Basic and acidic residues" evidence="1">
    <location>
        <begin position="28"/>
        <end position="60"/>
    </location>
</feature>
<dbReference type="PROSITE" id="PS50222">
    <property type="entry name" value="EF_HAND_2"/>
    <property type="match status" value="1"/>
</dbReference>
<dbReference type="PROSITE" id="PS00018">
    <property type="entry name" value="EF_HAND_1"/>
    <property type="match status" value="1"/>
</dbReference>
<feature type="region of interest" description="Disordered" evidence="1">
    <location>
        <begin position="79"/>
        <end position="99"/>
    </location>
</feature>
<comment type="caution">
    <text evidence="4">The sequence shown here is derived from an EMBL/GenBank/DDBJ whole genome shotgun (WGS) entry which is preliminary data.</text>
</comment>
<accession>A0ABT8WC52</accession>
<feature type="chain" id="PRO_5047335395" evidence="2">
    <location>
        <begin position="26"/>
        <end position="99"/>
    </location>
</feature>
<feature type="compositionally biased region" description="Basic residues" evidence="1">
    <location>
        <begin position="89"/>
        <end position="99"/>
    </location>
</feature>
<feature type="domain" description="EF-hand" evidence="3">
    <location>
        <begin position="59"/>
        <end position="94"/>
    </location>
</feature>